<comment type="caution">
    <text evidence="2">The sequence shown here is derived from an EMBL/GenBank/DDBJ whole genome shotgun (WGS) entry which is preliminary data.</text>
</comment>
<dbReference type="PROSITE" id="PS50206">
    <property type="entry name" value="RHODANESE_3"/>
    <property type="match status" value="1"/>
</dbReference>
<accession>A0ABS9TR68</accession>
<dbReference type="Pfam" id="PF00581">
    <property type="entry name" value="Rhodanese"/>
    <property type="match status" value="1"/>
</dbReference>
<dbReference type="InterPro" id="IPR001763">
    <property type="entry name" value="Rhodanese-like_dom"/>
</dbReference>
<dbReference type="InterPro" id="IPR050229">
    <property type="entry name" value="GlpE_sulfurtransferase"/>
</dbReference>
<reference evidence="2 3" key="1">
    <citation type="submission" date="2022-03" db="EMBL/GenBank/DDBJ databases">
        <title>Pseudonocardia alaer sp. nov., a novel actinomycete isolated from reed forest soil.</title>
        <authorList>
            <person name="Wang L."/>
        </authorList>
    </citation>
    <scope>NUCLEOTIDE SEQUENCE [LARGE SCALE GENOMIC DNA]</scope>
    <source>
        <strain evidence="2 3">Y-16303</strain>
    </source>
</reference>
<evidence type="ECO:0000259" key="1">
    <source>
        <dbReference type="PROSITE" id="PS50206"/>
    </source>
</evidence>
<protein>
    <submittedName>
        <fullName evidence="2">Rhodanese-like domain-containing protein</fullName>
    </submittedName>
</protein>
<evidence type="ECO:0000313" key="2">
    <source>
        <dbReference type="EMBL" id="MCH6170721.1"/>
    </source>
</evidence>
<dbReference type="InterPro" id="IPR036873">
    <property type="entry name" value="Rhodanese-like_dom_sf"/>
</dbReference>
<sequence length="109" mass="11437">MTGPAVPAVSVADLPVDAALLDVRENDEWAAGHAPGARHLPMSELTARLNELPDDDPLYVVCRSGGRSSRVVAYLAGQGYPVVNVDGGMQSWAAQGRTIVSDNGNPEII</sequence>
<keyword evidence="3" id="KW-1185">Reference proteome</keyword>
<dbReference type="RefSeq" id="WP_241041529.1">
    <property type="nucleotide sequence ID" value="NZ_BAAAJF010000016.1"/>
</dbReference>
<dbReference type="SUPFAM" id="SSF52821">
    <property type="entry name" value="Rhodanese/Cell cycle control phosphatase"/>
    <property type="match status" value="1"/>
</dbReference>
<dbReference type="CDD" id="cd00158">
    <property type="entry name" value="RHOD"/>
    <property type="match status" value="1"/>
</dbReference>
<gene>
    <name evidence="2" type="ORF">MMF94_33880</name>
</gene>
<evidence type="ECO:0000313" key="3">
    <source>
        <dbReference type="Proteomes" id="UP001299970"/>
    </source>
</evidence>
<dbReference type="EMBL" id="JAKXMK010000036">
    <property type="protein sequence ID" value="MCH6170721.1"/>
    <property type="molecule type" value="Genomic_DNA"/>
</dbReference>
<dbReference type="Gene3D" id="3.40.250.10">
    <property type="entry name" value="Rhodanese-like domain"/>
    <property type="match status" value="1"/>
</dbReference>
<organism evidence="2 3">
    <name type="scientific">Pseudonocardia alaniniphila</name>
    <dbReference type="NCBI Taxonomy" id="75291"/>
    <lineage>
        <taxon>Bacteria</taxon>
        <taxon>Bacillati</taxon>
        <taxon>Actinomycetota</taxon>
        <taxon>Actinomycetes</taxon>
        <taxon>Pseudonocardiales</taxon>
        <taxon>Pseudonocardiaceae</taxon>
        <taxon>Pseudonocardia</taxon>
    </lineage>
</organism>
<dbReference type="PANTHER" id="PTHR43031">
    <property type="entry name" value="FAD-DEPENDENT OXIDOREDUCTASE"/>
    <property type="match status" value="1"/>
</dbReference>
<dbReference type="PANTHER" id="PTHR43031:SF17">
    <property type="entry name" value="SULFURTRANSFERASE YTWF-RELATED"/>
    <property type="match status" value="1"/>
</dbReference>
<feature type="domain" description="Rhodanese" evidence="1">
    <location>
        <begin position="14"/>
        <end position="101"/>
    </location>
</feature>
<name>A0ABS9TR68_9PSEU</name>
<proteinExistence type="predicted"/>
<dbReference type="SMART" id="SM00450">
    <property type="entry name" value="RHOD"/>
    <property type="match status" value="1"/>
</dbReference>
<dbReference type="Proteomes" id="UP001299970">
    <property type="component" value="Unassembled WGS sequence"/>
</dbReference>